<dbReference type="PANTHER" id="PTHR23525:SF1">
    <property type="entry name" value="NODULIN-LIKE DOMAIN-CONTAINING PROTEIN"/>
    <property type="match status" value="1"/>
</dbReference>
<dbReference type="InterPro" id="IPR011701">
    <property type="entry name" value="MFS"/>
</dbReference>
<evidence type="ECO:0000313" key="3">
    <source>
        <dbReference type="Proteomes" id="UP001642484"/>
    </source>
</evidence>
<keyword evidence="1" id="KW-0812">Transmembrane</keyword>
<feature type="transmembrane region" description="Helical" evidence="1">
    <location>
        <begin position="340"/>
        <end position="361"/>
    </location>
</feature>
<organism evidence="2 3">
    <name type="scientific">Durusdinium trenchii</name>
    <dbReference type="NCBI Taxonomy" id="1381693"/>
    <lineage>
        <taxon>Eukaryota</taxon>
        <taxon>Sar</taxon>
        <taxon>Alveolata</taxon>
        <taxon>Dinophyceae</taxon>
        <taxon>Suessiales</taxon>
        <taxon>Symbiodiniaceae</taxon>
        <taxon>Durusdinium</taxon>
    </lineage>
</organism>
<dbReference type="EMBL" id="CAXAMN010021818">
    <property type="protein sequence ID" value="CAK9063812.1"/>
    <property type="molecule type" value="Genomic_DNA"/>
</dbReference>
<proteinExistence type="predicted"/>
<feature type="transmembrane region" description="Helical" evidence="1">
    <location>
        <begin position="460"/>
        <end position="479"/>
    </location>
</feature>
<comment type="caution">
    <text evidence="2">The sequence shown here is derived from an EMBL/GenBank/DDBJ whole genome shotgun (WGS) entry which is preliminary data.</text>
</comment>
<dbReference type="Pfam" id="PF07690">
    <property type="entry name" value="MFS_1"/>
    <property type="match status" value="1"/>
</dbReference>
<feature type="transmembrane region" description="Helical" evidence="1">
    <location>
        <begin position="317"/>
        <end position="334"/>
    </location>
</feature>
<dbReference type="Proteomes" id="UP001642484">
    <property type="component" value="Unassembled WGS sequence"/>
</dbReference>
<feature type="transmembrane region" description="Helical" evidence="1">
    <location>
        <begin position="429"/>
        <end position="453"/>
    </location>
</feature>
<evidence type="ECO:0000256" key="1">
    <source>
        <dbReference type="SAM" id="Phobius"/>
    </source>
</evidence>
<accession>A0ABP0NLU2</accession>
<protein>
    <recommendedName>
        <fullName evidence="4">Major facilitator superfamily (MFS) profile domain-containing protein</fullName>
    </recommendedName>
</protein>
<keyword evidence="1" id="KW-0472">Membrane</keyword>
<feature type="transmembrane region" description="Helical" evidence="1">
    <location>
        <begin position="393"/>
        <end position="417"/>
    </location>
</feature>
<feature type="transmembrane region" description="Helical" evidence="1">
    <location>
        <begin position="273"/>
        <end position="296"/>
    </location>
</feature>
<dbReference type="InterPro" id="IPR036259">
    <property type="entry name" value="MFS_trans_sf"/>
</dbReference>
<reference evidence="2 3" key="1">
    <citation type="submission" date="2024-02" db="EMBL/GenBank/DDBJ databases">
        <authorList>
            <person name="Chen Y."/>
            <person name="Shah S."/>
            <person name="Dougan E. K."/>
            <person name="Thang M."/>
            <person name="Chan C."/>
        </authorList>
    </citation>
    <scope>NUCLEOTIDE SEQUENCE [LARGE SCALE GENOMIC DNA]</scope>
</reference>
<evidence type="ECO:0000313" key="2">
    <source>
        <dbReference type="EMBL" id="CAK9063812.1"/>
    </source>
</evidence>
<feature type="transmembrane region" description="Helical" evidence="1">
    <location>
        <begin position="245"/>
        <end position="267"/>
    </location>
</feature>
<dbReference type="CDD" id="cd06174">
    <property type="entry name" value="MFS"/>
    <property type="match status" value="1"/>
</dbReference>
<sequence length="575" mass="63219">MDRFPSDLNETIAPHSVACNPFIDLSPKRMPREAEEPLHRRMARNPFTGFIQHSVCSTTSQIRRGMPVVLQPRRLSVGFAGTAPVLRRAGAVAGPTGPRDEEMEPMTPVVEQIGPCFAPLHLMLDLAEDVVRDERAGELYRRDVEMKKNLVEPASDKQRGLGAQLSKSLMFGMPRWIYLLTILLWSSDAIATGTLFDVYFSDLARRQGFQEPNEFVGIMESSRGITCLLAAIPLGCLFDRFDRLCVLRVCVLCFGLSGAVTLAVSILTERLPLAVPGLALYAVYFQAGTGSLDALLADALPPQQRTAAYATARTLQTASRALGPFLQAVVMFIVPSKQELSKLLLAGYVGLAAFLLILWPLRVPEASPRLLAASGADHSEHSHEKILKIPKHILVPGIAMVFNLFIMLGGGITLKFFPIFYHQEYRLSEMAVCLIMAGYWLMTALGSYMAAFISRIARRVVLVLGTAFLGAALLFLFVVTKPLPWSLAIFEFRPLINNAHFALNTALTMEYALPQHRGKWASLGSLNRATFAGSAVLGGYISDAYGYRLGFAVTGCFCMCGVLVYSPMWCLVRHP</sequence>
<dbReference type="SUPFAM" id="SSF103473">
    <property type="entry name" value="MFS general substrate transporter"/>
    <property type="match status" value="1"/>
</dbReference>
<gene>
    <name evidence="2" type="ORF">CCMP2556_LOCUS31340</name>
</gene>
<feature type="transmembrane region" description="Helical" evidence="1">
    <location>
        <begin position="176"/>
        <end position="201"/>
    </location>
</feature>
<feature type="transmembrane region" description="Helical" evidence="1">
    <location>
        <begin position="221"/>
        <end position="238"/>
    </location>
</feature>
<evidence type="ECO:0008006" key="4">
    <source>
        <dbReference type="Google" id="ProtNLM"/>
    </source>
</evidence>
<name>A0ABP0NLU2_9DINO</name>
<dbReference type="PANTHER" id="PTHR23525">
    <property type="entry name" value="TRANSPORTER, PUTATIVE-RELATED"/>
    <property type="match status" value="1"/>
</dbReference>
<feature type="transmembrane region" description="Helical" evidence="1">
    <location>
        <begin position="549"/>
        <end position="572"/>
    </location>
</feature>
<dbReference type="Gene3D" id="1.20.1250.20">
    <property type="entry name" value="MFS general substrate transporter like domains"/>
    <property type="match status" value="2"/>
</dbReference>
<keyword evidence="1" id="KW-1133">Transmembrane helix</keyword>
<keyword evidence="3" id="KW-1185">Reference proteome</keyword>